<keyword evidence="2" id="KW-1185">Reference proteome</keyword>
<evidence type="ECO:0000313" key="2">
    <source>
        <dbReference type="Proteomes" id="UP000694856"/>
    </source>
</evidence>
<dbReference type="AlphaFoldDB" id="A0A8B8RJ08"/>
<evidence type="ECO:0000313" key="3">
    <source>
        <dbReference type="RefSeq" id="XP_032317931.1"/>
    </source>
</evidence>
<keyword evidence="1" id="KW-0175">Coiled coil</keyword>
<dbReference type="CTD" id="110408463"/>
<dbReference type="RefSeq" id="XP_032317931.1">
    <property type="nucleotide sequence ID" value="XM_032462040.1"/>
</dbReference>
<dbReference type="GeneID" id="102514358"/>
<evidence type="ECO:0000256" key="1">
    <source>
        <dbReference type="SAM" id="Coils"/>
    </source>
</evidence>
<dbReference type="Proteomes" id="UP000694856">
    <property type="component" value="Chromosome 19"/>
</dbReference>
<proteinExistence type="predicted"/>
<accession>A0A8B8RJ08</accession>
<dbReference type="InterPro" id="IPR029236">
    <property type="entry name" value="DUF4618"/>
</dbReference>
<gene>
    <name evidence="3" type="primary">C19H20orf96</name>
</gene>
<dbReference type="PANTHER" id="PTHR28574:SF1">
    <property type="entry name" value="RIKEN CDNA 6820408C15 GENE"/>
    <property type="match status" value="1"/>
</dbReference>
<sequence length="440" mass="50545">MARVFPKQSHAGIYSTAHQFQVLDYVPRQRSKQKSKPSTLPPILQTVDTKKSKMKTLPTVQPGLQSKPTLWMTSQLRTPLGPCRGKLDPGKTQTKIQLIRTMLRNRRISHQELCNHEDFLSKLTVELMKAIQDMEESSAMKVRVMLQQQDVFSTIINILECSNQKKLQQMKCELQEWEEKEESKIHNLEQQVEQLNAKIEKTHEELSFVSTYKDREYPIKSVQVADLGHQLQQMKESQQDELEDLREVCRMVLASMSNQIQKKKKKLLRSLVVKIQHANQEALLYKTWNSQAILKCMGKFREAGDFSPSPALLSLWTSLRRKYPSYGPRWNSSRLRFGNPERSYLRTFCFGEPSAPRTWTLSSTSLWKSRCPSRCWGLGPPFPPVSSPAWSLEFSPSKTTPPFSSWSAVLPSLPPSLLSGWCCYLGEVGILSQVLFTNKP</sequence>
<reference evidence="3" key="1">
    <citation type="submission" date="2025-08" db="UniProtKB">
        <authorList>
            <consortium name="RefSeq"/>
        </authorList>
    </citation>
    <scope>IDENTIFICATION</scope>
    <source>
        <tissue evidence="3">Ear skin</tissue>
    </source>
</reference>
<feature type="coiled-coil region" evidence="1">
    <location>
        <begin position="167"/>
        <end position="248"/>
    </location>
</feature>
<protein>
    <submittedName>
        <fullName evidence="3">Uncharacterized protein C20orf96 homolog isoform X1</fullName>
    </submittedName>
</protein>
<name>A0A8B8RJ08_CAMFR</name>
<dbReference type="Pfam" id="PF15397">
    <property type="entry name" value="DUF4618"/>
    <property type="match status" value="1"/>
</dbReference>
<organism evidence="2 3">
    <name type="scientific">Camelus ferus</name>
    <name type="common">Wild bactrian camel</name>
    <name type="synonym">Camelus bactrianus ferus</name>
    <dbReference type="NCBI Taxonomy" id="419612"/>
    <lineage>
        <taxon>Eukaryota</taxon>
        <taxon>Metazoa</taxon>
        <taxon>Chordata</taxon>
        <taxon>Craniata</taxon>
        <taxon>Vertebrata</taxon>
        <taxon>Euteleostomi</taxon>
        <taxon>Mammalia</taxon>
        <taxon>Eutheria</taxon>
        <taxon>Laurasiatheria</taxon>
        <taxon>Artiodactyla</taxon>
        <taxon>Tylopoda</taxon>
        <taxon>Camelidae</taxon>
        <taxon>Camelus</taxon>
    </lineage>
</organism>
<dbReference type="PANTHER" id="PTHR28574">
    <property type="entry name" value="RIKEN CDNA 6820408C15"/>
    <property type="match status" value="1"/>
</dbReference>